<dbReference type="EnsemblPlants" id="EMT02805">
    <property type="protein sequence ID" value="EMT02805"/>
    <property type="gene ID" value="F775_17064"/>
</dbReference>
<reference evidence="1" key="1">
    <citation type="submission" date="2015-06" db="UniProtKB">
        <authorList>
            <consortium name="EnsemblPlants"/>
        </authorList>
    </citation>
    <scope>IDENTIFICATION</scope>
</reference>
<dbReference type="InterPro" id="IPR024738">
    <property type="entry name" value="Hfi1/Tada1"/>
</dbReference>
<proteinExistence type="predicted"/>
<accession>R7W152</accession>
<dbReference type="GO" id="GO:0000124">
    <property type="term" value="C:SAGA complex"/>
    <property type="evidence" value="ECO:0007669"/>
    <property type="project" value="TreeGrafter"/>
</dbReference>
<dbReference type="AlphaFoldDB" id="R7W152"/>
<dbReference type="PANTHER" id="PTHR21277:SF22">
    <property type="entry name" value="TRANSCRIPTIONAL REGULATOR OF RNA POLII SAGA SUBUNIT"/>
    <property type="match status" value="1"/>
</dbReference>
<dbReference type="Pfam" id="PF12767">
    <property type="entry name" value="SAGA-Tad1"/>
    <property type="match status" value="1"/>
</dbReference>
<dbReference type="CDD" id="cd22933">
    <property type="entry name" value="HFD_HFI1"/>
    <property type="match status" value="1"/>
</dbReference>
<sequence length="482" mass="52625">MAERVACRPMAPPASLERLLVGDSGVWKFGFGGKNPSFRSEFWWHKLNVAQAIGDPVIFGEWAAYVDKQDWRKSTIFSGYPVVDKYILMPTSKPPSVPPAPSLQPLPSSAVRQNSRIDLREIKSKIVKTIGPERAKKYFQHLERFLSSKLSKNEFDKLCLVALGRENLPLHNHLIRSILFNASAASGPPAINASKMAEDVTNSEHTMVPHVWNGDTLSKHVKDKHSLSRNANTLTQHSSLTHGETINRENGAPNLIGLKRYTQLRQSEHVEPFTKRSCMGKAPLNFHGSLHSNGPSAINARESLGEEITQHAQVPVQAPIGIQFGSANFCKAKKPSAIASVSSDNSSICCYDLGELCDTLSLRKKMEKTAQMEGLEGVSVECADLLNNGVDVFLKQLIGSCVELVGARSQHGKLSHAALKQQLGRKIVNGVSLQNHTHVQGGIIPPGTKSISMQDLKAVSELNPSLLGVNASGLLEKINSHD</sequence>
<dbReference type="PANTHER" id="PTHR21277">
    <property type="entry name" value="TRANSCRIPTIONAL ADAPTER 1"/>
    <property type="match status" value="1"/>
</dbReference>
<evidence type="ECO:0000313" key="1">
    <source>
        <dbReference type="EnsemblPlants" id="EMT02805"/>
    </source>
</evidence>
<organism evidence="1">
    <name type="scientific">Aegilops tauschii</name>
    <name type="common">Tausch's goatgrass</name>
    <name type="synonym">Aegilops squarrosa</name>
    <dbReference type="NCBI Taxonomy" id="37682"/>
    <lineage>
        <taxon>Eukaryota</taxon>
        <taxon>Viridiplantae</taxon>
        <taxon>Streptophyta</taxon>
        <taxon>Embryophyta</taxon>
        <taxon>Tracheophyta</taxon>
        <taxon>Spermatophyta</taxon>
        <taxon>Magnoliopsida</taxon>
        <taxon>Liliopsida</taxon>
        <taxon>Poales</taxon>
        <taxon>Poaceae</taxon>
        <taxon>BOP clade</taxon>
        <taxon>Pooideae</taxon>
        <taxon>Triticodae</taxon>
        <taxon>Triticeae</taxon>
        <taxon>Triticinae</taxon>
        <taxon>Aegilops</taxon>
    </lineage>
</organism>
<protein>
    <recommendedName>
        <fullName evidence="2">Transcriptional coactivator Hfi1/Transcriptional adapter 1</fullName>
    </recommendedName>
</protein>
<name>R7W152_AEGTA</name>
<evidence type="ECO:0008006" key="2">
    <source>
        <dbReference type="Google" id="ProtNLM"/>
    </source>
</evidence>
<dbReference type="GO" id="GO:0006357">
    <property type="term" value="P:regulation of transcription by RNA polymerase II"/>
    <property type="evidence" value="ECO:0007669"/>
    <property type="project" value="TreeGrafter"/>
</dbReference>
<dbReference type="GO" id="GO:0003713">
    <property type="term" value="F:transcription coactivator activity"/>
    <property type="evidence" value="ECO:0007669"/>
    <property type="project" value="TreeGrafter"/>
</dbReference>